<proteinExistence type="predicted"/>
<sequence>MDPAITDLTDAAQNISTAVQQSNQDITDREFAVFKDGEKENINIDSNQNADQDDEEEFDEELDDDEEEADISIGKIVSFFSSCCINLVLPFINGIMLGFGEILAHEIGFRYNWLGARVVPARRMVQRQQQQQQLAIQAQSNSQYDSNNRQNSSTEKSILF</sequence>
<dbReference type="Proteomes" id="UP001165101">
    <property type="component" value="Unassembled WGS sequence"/>
</dbReference>
<evidence type="ECO:0000313" key="2">
    <source>
        <dbReference type="Proteomes" id="UP001165101"/>
    </source>
</evidence>
<evidence type="ECO:0000313" key="1">
    <source>
        <dbReference type="EMBL" id="GMF02066.1"/>
    </source>
</evidence>
<dbReference type="EMBL" id="BSXV01005334">
    <property type="protein sequence ID" value="GMF02066.1"/>
    <property type="molecule type" value="Genomic_DNA"/>
</dbReference>
<protein>
    <submittedName>
        <fullName evidence="1">Unnamed protein product</fullName>
    </submittedName>
</protein>
<comment type="caution">
    <text evidence="1">The sequence shown here is derived from an EMBL/GenBank/DDBJ whole genome shotgun (WGS) entry which is preliminary data.</text>
</comment>
<organism evidence="1 2">
    <name type="scientific">Candida boidinii</name>
    <name type="common">Yeast</name>
    <dbReference type="NCBI Taxonomy" id="5477"/>
    <lineage>
        <taxon>Eukaryota</taxon>
        <taxon>Fungi</taxon>
        <taxon>Dikarya</taxon>
        <taxon>Ascomycota</taxon>
        <taxon>Saccharomycotina</taxon>
        <taxon>Pichiomycetes</taxon>
        <taxon>Pichiales</taxon>
        <taxon>Pichiaceae</taxon>
        <taxon>Ogataea</taxon>
        <taxon>Ogataea/Candida clade</taxon>
    </lineage>
</organism>
<gene>
    <name evidence="1" type="ORF">Cboi01_000602000</name>
</gene>
<name>A0ACB5U4J3_CANBO</name>
<reference evidence="1" key="1">
    <citation type="submission" date="2023-04" db="EMBL/GenBank/DDBJ databases">
        <title>Candida boidinii NBRC 1967.</title>
        <authorList>
            <person name="Ichikawa N."/>
            <person name="Sato H."/>
            <person name="Tonouchi N."/>
        </authorList>
    </citation>
    <scope>NUCLEOTIDE SEQUENCE</scope>
    <source>
        <strain evidence="1">NBRC 1967</strain>
    </source>
</reference>
<keyword evidence="2" id="KW-1185">Reference proteome</keyword>
<accession>A0ACB5U4J3</accession>